<keyword evidence="6" id="KW-1185">Reference proteome</keyword>
<sequence>MNCPHCLSPSTKEQRQKTILGYRIFRCSACKHLFNERTGTPFNYLEYPTDIVLLVVLWRLRYKLSLRDVAEMFLARGWTFTHEAVRDWEARFAPLLVDQLRRKRRGQAGISWYVDETYIKVCGKWCYLYRAIDHDGNLVDSRLSEKRDMDAAQQFFKQALAVVGHAPEQVTTDGHRSYPRAIRETMSNDVQHRTNTYLNNRLEQDHRGIKQRYYPMRGFGNFQAAARFCRAFDELRHYFRPRSTKGETISLAQQRLLFLDRFLALQVLMGAVS</sequence>
<accession>D6TBE2</accession>
<reference evidence="5 6" key="1">
    <citation type="journal article" date="2011" name="Stand. Genomic Sci.">
        <title>Non-contiguous finished genome sequence and contextual data of the filamentous soil bacterium Ktedonobacter racemifer type strain (SOSP1-21).</title>
        <authorList>
            <person name="Chang Y.J."/>
            <person name="Land M."/>
            <person name="Hauser L."/>
            <person name="Chertkov O."/>
            <person name="Del Rio T.G."/>
            <person name="Nolan M."/>
            <person name="Copeland A."/>
            <person name="Tice H."/>
            <person name="Cheng J.F."/>
            <person name="Lucas S."/>
            <person name="Han C."/>
            <person name="Goodwin L."/>
            <person name="Pitluck S."/>
            <person name="Ivanova N."/>
            <person name="Ovchinikova G."/>
            <person name="Pati A."/>
            <person name="Chen A."/>
            <person name="Palaniappan K."/>
            <person name="Mavromatis K."/>
            <person name="Liolios K."/>
            <person name="Brettin T."/>
            <person name="Fiebig A."/>
            <person name="Rohde M."/>
            <person name="Abt B."/>
            <person name="Goker M."/>
            <person name="Detter J.C."/>
            <person name="Woyke T."/>
            <person name="Bristow J."/>
            <person name="Eisen J.A."/>
            <person name="Markowitz V."/>
            <person name="Hugenholtz P."/>
            <person name="Kyrpides N.C."/>
            <person name="Klenk H.P."/>
            <person name="Lapidus A."/>
        </authorList>
    </citation>
    <scope>NUCLEOTIDE SEQUENCE [LARGE SCALE GENOMIC DNA]</scope>
    <source>
        <strain evidence="6">DSM 44963</strain>
    </source>
</reference>
<dbReference type="InParanoid" id="D6TBE2"/>
<dbReference type="OrthoDB" id="159395at2"/>
<keyword evidence="2" id="KW-0238">DNA-binding</keyword>
<dbReference type="eggNOG" id="COG3316">
    <property type="taxonomic scope" value="Bacteria"/>
</dbReference>
<evidence type="ECO:0000313" key="6">
    <source>
        <dbReference type="Proteomes" id="UP000004508"/>
    </source>
</evidence>
<organism evidence="5 6">
    <name type="scientific">Ktedonobacter racemifer DSM 44963</name>
    <dbReference type="NCBI Taxonomy" id="485913"/>
    <lineage>
        <taxon>Bacteria</taxon>
        <taxon>Bacillati</taxon>
        <taxon>Chloroflexota</taxon>
        <taxon>Ktedonobacteria</taxon>
        <taxon>Ktedonobacterales</taxon>
        <taxon>Ktedonobacteraceae</taxon>
        <taxon>Ktedonobacter</taxon>
    </lineage>
</organism>
<evidence type="ECO:0000256" key="2">
    <source>
        <dbReference type="ARBA" id="ARBA00023125"/>
    </source>
</evidence>
<dbReference type="SUPFAM" id="SSF53098">
    <property type="entry name" value="Ribonuclease H-like"/>
    <property type="match status" value="1"/>
</dbReference>
<gene>
    <name evidence="5" type="ORF">Krac_9284</name>
</gene>
<dbReference type="Pfam" id="PF13610">
    <property type="entry name" value="DDE_Tnp_IS240"/>
    <property type="match status" value="1"/>
</dbReference>
<dbReference type="InterPro" id="IPR052183">
    <property type="entry name" value="IS_Transposase"/>
</dbReference>
<keyword evidence="3" id="KW-0233">DNA recombination</keyword>
<dbReference type="PANTHER" id="PTHR35528:SF3">
    <property type="entry name" value="BLL1675 PROTEIN"/>
    <property type="match status" value="1"/>
</dbReference>
<evidence type="ECO:0000313" key="5">
    <source>
        <dbReference type="EMBL" id="EFH87926.1"/>
    </source>
</evidence>
<dbReference type="InterPro" id="IPR012337">
    <property type="entry name" value="RNaseH-like_sf"/>
</dbReference>
<dbReference type="NCBIfam" id="NF033587">
    <property type="entry name" value="transpos_IS6"/>
    <property type="match status" value="1"/>
</dbReference>
<keyword evidence="1" id="KW-0815">Transposition</keyword>
<dbReference type="AlphaFoldDB" id="D6TBE2"/>
<evidence type="ECO:0000256" key="1">
    <source>
        <dbReference type="ARBA" id="ARBA00022578"/>
    </source>
</evidence>
<name>D6TBE2_KTERA</name>
<dbReference type="RefSeq" id="WP_007903550.1">
    <property type="nucleotide sequence ID" value="NZ_ADVG01000001.1"/>
</dbReference>
<dbReference type="EMBL" id="ADVG01000001">
    <property type="protein sequence ID" value="EFH87926.1"/>
    <property type="molecule type" value="Genomic_DNA"/>
</dbReference>
<feature type="domain" description="DDE" evidence="4">
    <location>
        <begin position="110"/>
        <end position="239"/>
    </location>
</feature>
<proteinExistence type="predicted"/>
<dbReference type="Proteomes" id="UP000004508">
    <property type="component" value="Unassembled WGS sequence"/>
</dbReference>
<evidence type="ECO:0000259" key="4">
    <source>
        <dbReference type="Pfam" id="PF13610"/>
    </source>
</evidence>
<protein>
    <submittedName>
        <fullName evidence="5">Integrase catalytic region</fullName>
    </submittedName>
</protein>
<dbReference type="InterPro" id="IPR047930">
    <property type="entry name" value="Transpos_IS6"/>
</dbReference>
<dbReference type="GO" id="GO:0003677">
    <property type="term" value="F:DNA binding"/>
    <property type="evidence" value="ECO:0007669"/>
    <property type="project" value="UniProtKB-KW"/>
</dbReference>
<evidence type="ECO:0000256" key="3">
    <source>
        <dbReference type="ARBA" id="ARBA00023172"/>
    </source>
</evidence>
<dbReference type="InterPro" id="IPR032874">
    <property type="entry name" value="DDE_dom"/>
</dbReference>
<dbReference type="PANTHER" id="PTHR35528">
    <property type="entry name" value="BLL1675 PROTEIN"/>
    <property type="match status" value="1"/>
</dbReference>
<comment type="caution">
    <text evidence="5">The sequence shown here is derived from an EMBL/GenBank/DDBJ whole genome shotgun (WGS) entry which is preliminary data.</text>
</comment>
<dbReference type="GO" id="GO:0032196">
    <property type="term" value="P:transposition"/>
    <property type="evidence" value="ECO:0007669"/>
    <property type="project" value="UniProtKB-KW"/>
</dbReference>
<dbReference type="GO" id="GO:0006310">
    <property type="term" value="P:DNA recombination"/>
    <property type="evidence" value="ECO:0007669"/>
    <property type="project" value="UniProtKB-KW"/>
</dbReference>
<dbReference type="STRING" id="485913.Krac_9284"/>